<dbReference type="OrthoDB" id="9840119at2"/>
<organism evidence="3 4">
    <name type="scientific">Chryseolinea serpens</name>
    <dbReference type="NCBI Taxonomy" id="947013"/>
    <lineage>
        <taxon>Bacteria</taxon>
        <taxon>Pseudomonadati</taxon>
        <taxon>Bacteroidota</taxon>
        <taxon>Cytophagia</taxon>
        <taxon>Cytophagales</taxon>
        <taxon>Fulvivirgaceae</taxon>
        <taxon>Chryseolinea</taxon>
    </lineage>
</organism>
<feature type="region of interest" description="Disordered" evidence="1">
    <location>
        <begin position="27"/>
        <end position="62"/>
    </location>
</feature>
<evidence type="ECO:0000313" key="3">
    <source>
        <dbReference type="EMBL" id="SHH98896.1"/>
    </source>
</evidence>
<feature type="compositionally biased region" description="Basic and acidic residues" evidence="1">
    <location>
        <begin position="49"/>
        <end position="62"/>
    </location>
</feature>
<dbReference type="EMBL" id="FQWQ01000006">
    <property type="protein sequence ID" value="SHH98896.1"/>
    <property type="molecule type" value="Genomic_DNA"/>
</dbReference>
<dbReference type="AlphaFoldDB" id="A0A1M5XGI8"/>
<accession>A0A1M5XGI8</accession>
<dbReference type="STRING" id="947013.SAMN04488109_6527"/>
<keyword evidence="2" id="KW-0732">Signal</keyword>
<reference evidence="3 4" key="1">
    <citation type="submission" date="2016-11" db="EMBL/GenBank/DDBJ databases">
        <authorList>
            <person name="Jaros S."/>
            <person name="Januszkiewicz K."/>
            <person name="Wedrychowicz H."/>
        </authorList>
    </citation>
    <scope>NUCLEOTIDE SEQUENCE [LARGE SCALE GENOMIC DNA]</scope>
    <source>
        <strain evidence="3 4">DSM 24574</strain>
    </source>
</reference>
<dbReference type="RefSeq" id="WP_073142959.1">
    <property type="nucleotide sequence ID" value="NZ_FQWQ01000006.1"/>
</dbReference>
<feature type="signal peptide" evidence="2">
    <location>
        <begin position="1"/>
        <end position="26"/>
    </location>
</feature>
<evidence type="ECO:0008006" key="5">
    <source>
        <dbReference type="Google" id="ProtNLM"/>
    </source>
</evidence>
<evidence type="ECO:0000313" key="4">
    <source>
        <dbReference type="Proteomes" id="UP000184212"/>
    </source>
</evidence>
<keyword evidence="4" id="KW-1185">Reference proteome</keyword>
<sequence length="161" mass="19071">MKTKAAKLALLLTAMFFMGLNVESNAQSHGRGRGHEQHQSGNQHNGNYNRDRHHDDYDNGRRSSYYDHRGSAYCQPSYRRLPPQRVVVYRQQAPRYVYYRDYNVYYDYTRNAYISFSGRNWVVTTTVPIGMRYVNRAGLSCSNVDYYNDDFPQYLDRGWSY</sequence>
<evidence type="ECO:0000256" key="2">
    <source>
        <dbReference type="SAM" id="SignalP"/>
    </source>
</evidence>
<name>A0A1M5XGI8_9BACT</name>
<gene>
    <name evidence="3" type="ORF">SAMN04488109_6527</name>
</gene>
<proteinExistence type="predicted"/>
<dbReference type="Proteomes" id="UP000184212">
    <property type="component" value="Unassembled WGS sequence"/>
</dbReference>
<evidence type="ECO:0000256" key="1">
    <source>
        <dbReference type="SAM" id="MobiDB-lite"/>
    </source>
</evidence>
<protein>
    <recommendedName>
        <fullName evidence="5">RcnB family protein</fullName>
    </recommendedName>
</protein>
<feature type="chain" id="PRO_5012793589" description="RcnB family protein" evidence="2">
    <location>
        <begin position="27"/>
        <end position="161"/>
    </location>
</feature>
<feature type="compositionally biased region" description="Polar residues" evidence="1">
    <location>
        <begin position="39"/>
        <end position="48"/>
    </location>
</feature>